<dbReference type="Pfam" id="PF03878">
    <property type="entry name" value="YIF1"/>
    <property type="match status" value="1"/>
</dbReference>
<keyword evidence="5 9" id="KW-0653">Protein transport</keyword>
<dbReference type="PANTHER" id="PTHR14083">
    <property type="entry name" value="YIP1 INTERACTING FACTOR HOMOLOG YIF1 PROTEIN"/>
    <property type="match status" value="1"/>
</dbReference>
<dbReference type="InterPro" id="IPR005578">
    <property type="entry name" value="Yif1_fam"/>
</dbReference>
<keyword evidence="6 9" id="KW-1133">Transmembrane helix</keyword>
<dbReference type="GO" id="GO:0030134">
    <property type="term" value="C:COPII-coated ER to Golgi transport vesicle"/>
    <property type="evidence" value="ECO:0007669"/>
    <property type="project" value="TreeGrafter"/>
</dbReference>
<comment type="similarity">
    <text evidence="1 9">Belongs to the YIF1 family.</text>
</comment>
<evidence type="ECO:0000256" key="5">
    <source>
        <dbReference type="ARBA" id="ARBA00022927"/>
    </source>
</evidence>
<keyword evidence="3 9" id="KW-0812">Transmembrane</keyword>
<dbReference type="VEuPathDB" id="FungiDB:BON22_3231"/>
<dbReference type="EMBL" id="LK052895">
    <property type="protein sequence ID" value="CDR42652.1"/>
    <property type="molecule type" value="Genomic_DNA"/>
</dbReference>
<feature type="transmembrane region" description="Helical" evidence="9">
    <location>
        <begin position="304"/>
        <end position="322"/>
    </location>
</feature>
<dbReference type="GO" id="GO:0005793">
    <property type="term" value="C:endoplasmic reticulum-Golgi intermediate compartment"/>
    <property type="evidence" value="ECO:0007669"/>
    <property type="project" value="UniProtKB-UniRule"/>
</dbReference>
<reference evidence="11" key="1">
    <citation type="journal article" date="2014" name="Genome Announc.">
        <title>Genome sequence of the yeast Cyberlindnera fabianii (Hansenula fabianii).</title>
        <authorList>
            <person name="Freel K.C."/>
            <person name="Sarilar V."/>
            <person name="Neuveglise C."/>
            <person name="Devillers H."/>
            <person name="Friedrich A."/>
            <person name="Schacherer J."/>
        </authorList>
    </citation>
    <scope>NUCLEOTIDE SEQUENCE</scope>
    <source>
        <strain evidence="11">YJS4271</strain>
    </source>
</reference>
<evidence type="ECO:0000256" key="1">
    <source>
        <dbReference type="ARBA" id="ARBA00009727"/>
    </source>
</evidence>
<proteinExistence type="inferred from homology"/>
<name>A0A061AZJ7_CYBFA</name>
<evidence type="ECO:0000256" key="7">
    <source>
        <dbReference type="ARBA" id="ARBA00023034"/>
    </source>
</evidence>
<evidence type="ECO:0000256" key="6">
    <source>
        <dbReference type="ARBA" id="ARBA00022989"/>
    </source>
</evidence>
<keyword evidence="8 9" id="KW-0472">Membrane</keyword>
<keyword evidence="4 9" id="KW-0256">Endoplasmic reticulum</keyword>
<evidence type="ECO:0000256" key="10">
    <source>
        <dbReference type="SAM" id="MobiDB-lite"/>
    </source>
</evidence>
<comment type="subcellular location">
    <subcellularLocation>
        <location evidence="9">Endoplasmic reticulum membrane</location>
        <topology evidence="9">Multi-pass membrane protein</topology>
    </subcellularLocation>
    <subcellularLocation>
        <location evidence="9">Golgi apparatus membrane</location>
        <topology evidence="9">Multi-pass membrane protein</topology>
    </subcellularLocation>
</comment>
<feature type="compositionally biased region" description="Polar residues" evidence="10">
    <location>
        <begin position="1"/>
        <end position="13"/>
    </location>
</feature>
<comment type="function">
    <text evidence="9">Has a role in transport between endoplasmic reticulum and Golgi.</text>
</comment>
<dbReference type="PANTHER" id="PTHR14083:SF0">
    <property type="entry name" value="YIP1D-INTERACTING FACTOR 1, ISOFORM C"/>
    <property type="match status" value="1"/>
</dbReference>
<feature type="region of interest" description="Disordered" evidence="10">
    <location>
        <begin position="1"/>
        <end position="77"/>
    </location>
</feature>
<dbReference type="PhylomeDB" id="A0A061AZJ7"/>
<evidence type="ECO:0000256" key="4">
    <source>
        <dbReference type="ARBA" id="ARBA00022824"/>
    </source>
</evidence>
<sequence length="323" mass="37147">MADSESSQTNRLHQPQPHRSFVPQQQQHPQQQQQQHTSQQFSQQQFQPGVQQQHPQQQQHNQFFNPSDPNMYNNLLNDPRASMTFQAGQSAMLAGSQYVGNEIQRLVPTGNLKAYFKVSNSYVLSKILLIIFPFRNNNWMRKPRPSNSNDQQTTLEQYAFPYDDKNAPDYYIPVMGFATYVILFAMIAGVQGNFHPEVFGLETSSTIAYLVVDYLVLRGGLYMLSISANGYDLAAYTCYKFVPIILILLIKSLSTFTLFNWVAYVYLLVAYGFFELRSIRFNLFGGINNSTQTMSSKTIKKSNYFLFVYAFVIQGALLWFLTR</sequence>
<feature type="transmembrane region" description="Helical" evidence="9">
    <location>
        <begin position="170"/>
        <end position="194"/>
    </location>
</feature>
<feature type="transmembrane region" description="Helical" evidence="9">
    <location>
        <begin position="233"/>
        <end position="250"/>
    </location>
</feature>
<dbReference type="GO" id="GO:0005789">
    <property type="term" value="C:endoplasmic reticulum membrane"/>
    <property type="evidence" value="ECO:0007669"/>
    <property type="project" value="UniProtKB-SubCell"/>
</dbReference>
<feature type="compositionally biased region" description="Low complexity" evidence="10">
    <location>
        <begin position="23"/>
        <end position="64"/>
    </location>
</feature>
<accession>A0A061AZJ7</accession>
<feature type="compositionally biased region" description="Polar residues" evidence="10">
    <location>
        <begin position="65"/>
        <end position="76"/>
    </location>
</feature>
<evidence type="ECO:0000256" key="2">
    <source>
        <dbReference type="ARBA" id="ARBA00022448"/>
    </source>
</evidence>
<evidence type="ECO:0000256" key="9">
    <source>
        <dbReference type="RuleBase" id="RU368073"/>
    </source>
</evidence>
<evidence type="ECO:0000256" key="8">
    <source>
        <dbReference type="ARBA" id="ARBA00023136"/>
    </source>
</evidence>
<feature type="transmembrane region" description="Helical" evidence="9">
    <location>
        <begin position="206"/>
        <end position="226"/>
    </location>
</feature>
<keyword evidence="2 9" id="KW-0813">Transport</keyword>
<evidence type="ECO:0000256" key="3">
    <source>
        <dbReference type="ARBA" id="ARBA00022692"/>
    </source>
</evidence>
<keyword evidence="7 9" id="KW-0333">Golgi apparatus</keyword>
<feature type="transmembrane region" description="Helical" evidence="9">
    <location>
        <begin position="256"/>
        <end position="274"/>
    </location>
</feature>
<organism evidence="11">
    <name type="scientific">Cyberlindnera fabianii</name>
    <name type="common">Yeast</name>
    <name type="synonym">Hansenula fabianii</name>
    <dbReference type="NCBI Taxonomy" id="36022"/>
    <lineage>
        <taxon>Eukaryota</taxon>
        <taxon>Fungi</taxon>
        <taxon>Dikarya</taxon>
        <taxon>Ascomycota</taxon>
        <taxon>Saccharomycotina</taxon>
        <taxon>Saccharomycetes</taxon>
        <taxon>Phaffomycetales</taxon>
        <taxon>Phaffomycetaceae</taxon>
        <taxon>Cyberlindnera</taxon>
    </lineage>
</organism>
<dbReference type="GO" id="GO:0000139">
    <property type="term" value="C:Golgi membrane"/>
    <property type="evidence" value="ECO:0007669"/>
    <property type="project" value="UniProtKB-SubCell"/>
</dbReference>
<dbReference type="GO" id="GO:0006888">
    <property type="term" value="P:endoplasmic reticulum to Golgi vesicle-mediated transport"/>
    <property type="evidence" value="ECO:0007669"/>
    <property type="project" value="UniProtKB-UniRule"/>
</dbReference>
<evidence type="ECO:0000313" key="11">
    <source>
        <dbReference type="EMBL" id="CDR42652.1"/>
    </source>
</evidence>
<dbReference type="OrthoDB" id="337750at2759"/>
<protein>
    <recommendedName>
        <fullName evidence="9">Protein YIF1</fullName>
    </recommendedName>
</protein>
<dbReference type="GO" id="GO:0015031">
    <property type="term" value="P:protein transport"/>
    <property type="evidence" value="ECO:0007669"/>
    <property type="project" value="UniProtKB-KW"/>
</dbReference>
<dbReference type="AlphaFoldDB" id="A0A061AZJ7"/>
<gene>
    <name evidence="11" type="ORF">CYFA0S_10e00738g</name>
</gene>